<dbReference type="InterPro" id="IPR004555">
    <property type="entry name" value="G6PDH_assembly_OpcA"/>
</dbReference>
<dbReference type="EMBL" id="QNRR01000007">
    <property type="protein sequence ID" value="RBP41335.1"/>
    <property type="molecule type" value="Genomic_DNA"/>
</dbReference>
<reference evidence="3 4" key="1">
    <citation type="submission" date="2018-06" db="EMBL/GenBank/DDBJ databases">
        <title>Genomic Encyclopedia of Type Strains, Phase IV (KMG-IV): sequencing the most valuable type-strain genomes for metagenomic binning, comparative biology and taxonomic classification.</title>
        <authorList>
            <person name="Goeker M."/>
        </authorList>
    </citation>
    <scope>NUCLEOTIDE SEQUENCE [LARGE SCALE GENOMIC DNA]</scope>
    <source>
        <strain evidence="3 4">DSM 25532</strain>
    </source>
</reference>
<dbReference type="Pfam" id="PF10128">
    <property type="entry name" value="OpcA_G6PD_assem"/>
    <property type="match status" value="1"/>
</dbReference>
<organism evidence="3 4">
    <name type="scientific">Roseimicrobium gellanilyticum</name>
    <dbReference type="NCBI Taxonomy" id="748857"/>
    <lineage>
        <taxon>Bacteria</taxon>
        <taxon>Pseudomonadati</taxon>
        <taxon>Verrucomicrobiota</taxon>
        <taxon>Verrucomicrobiia</taxon>
        <taxon>Verrucomicrobiales</taxon>
        <taxon>Verrucomicrobiaceae</taxon>
        <taxon>Roseimicrobium</taxon>
    </lineage>
</organism>
<accession>A0A366HHM3</accession>
<evidence type="ECO:0000259" key="2">
    <source>
        <dbReference type="Pfam" id="PF20171"/>
    </source>
</evidence>
<evidence type="ECO:0000313" key="3">
    <source>
        <dbReference type="EMBL" id="RBP41335.1"/>
    </source>
</evidence>
<comment type="caution">
    <text evidence="3">The sequence shown here is derived from an EMBL/GenBank/DDBJ whole genome shotgun (WGS) entry which is preliminary data.</text>
</comment>
<dbReference type="InterPro" id="IPR046802">
    <property type="entry name" value="OpcA_G6PD_C"/>
</dbReference>
<dbReference type="InterPro" id="IPR046801">
    <property type="entry name" value="OpcA_G6PD_N"/>
</dbReference>
<keyword evidence="4" id="KW-1185">Reference proteome</keyword>
<feature type="domain" description="Glucose-6-phosphate dehydrogenase assembly protein OpcA C-terminal" evidence="2">
    <location>
        <begin position="185"/>
        <end position="339"/>
    </location>
</feature>
<dbReference type="Proteomes" id="UP000253426">
    <property type="component" value="Unassembled WGS sequence"/>
</dbReference>
<dbReference type="OrthoDB" id="186487at2"/>
<protein>
    <submittedName>
        <fullName evidence="3">Glucose-6-phosphate dehydrogenase assembly protein OpcA</fullName>
    </submittedName>
</protein>
<dbReference type="AlphaFoldDB" id="A0A366HHM3"/>
<feature type="domain" description="Glucose-6-phosphate dehydrogenase assembly protein OpcA N-terminal" evidence="1">
    <location>
        <begin position="59"/>
        <end position="169"/>
    </location>
</feature>
<name>A0A366HHM3_9BACT</name>
<dbReference type="PANTHER" id="PTHR38658">
    <property type="entry name" value="OXPP CYCLE PROTEIN OPCA-RELATED"/>
    <property type="match status" value="1"/>
</dbReference>
<dbReference type="RefSeq" id="WP_113959973.1">
    <property type="nucleotide sequence ID" value="NZ_QNRR01000007.1"/>
</dbReference>
<evidence type="ECO:0000313" key="4">
    <source>
        <dbReference type="Proteomes" id="UP000253426"/>
    </source>
</evidence>
<sequence>MSIALDTSTLGQEVPLGRVDKALKELWGQDEARTKASLMNFAIYSEDPESLDDNTRRLEEITLEHACRGLLILVLPSDGEPKARAWVTAHCQLHEGHKSVCSEQVSFVLEGGNMNQVRNIVFAHLDSDLPLFCWWQGELSSNFNERFYSVMDLLFFDSATWSDPARDMAILHTALTEKTSKFRVYDLSWLRSHLFRTAIASCFSDATALAELPKLKKMEVSHCPGQRISALLLVAWLGVRLKCTLGAENGSIRLQQPEGQVIEVQLTESSGNEAVQSVTLCSDNACFKVSRDCGTAYIKTDVSIGGHHHEQMLPADLVTDVELITEQLSRLGGQSLYVQMIPMLRGLLG</sequence>
<proteinExistence type="predicted"/>
<evidence type="ECO:0000259" key="1">
    <source>
        <dbReference type="Pfam" id="PF10128"/>
    </source>
</evidence>
<dbReference type="PANTHER" id="PTHR38658:SF1">
    <property type="entry name" value="OXPP CYCLE PROTEIN OPCA-RELATED"/>
    <property type="match status" value="1"/>
</dbReference>
<gene>
    <name evidence="3" type="ORF">DES53_107166</name>
</gene>
<dbReference type="Pfam" id="PF20171">
    <property type="entry name" value="OpcA_G6PD_C"/>
    <property type="match status" value="1"/>
</dbReference>